<name>A0AA40KCI8_9PEZI</name>
<gene>
    <name evidence="2" type="ORF">B0T18DRAFT_22343</name>
</gene>
<dbReference type="PANTHER" id="PTHR38166">
    <property type="entry name" value="C2H2-TYPE DOMAIN-CONTAINING PROTEIN-RELATED"/>
    <property type="match status" value="1"/>
</dbReference>
<evidence type="ECO:0000313" key="3">
    <source>
        <dbReference type="Proteomes" id="UP001172155"/>
    </source>
</evidence>
<keyword evidence="3" id="KW-1185">Reference proteome</keyword>
<organism evidence="2 3">
    <name type="scientific">Schizothecium vesticola</name>
    <dbReference type="NCBI Taxonomy" id="314040"/>
    <lineage>
        <taxon>Eukaryota</taxon>
        <taxon>Fungi</taxon>
        <taxon>Dikarya</taxon>
        <taxon>Ascomycota</taxon>
        <taxon>Pezizomycotina</taxon>
        <taxon>Sordariomycetes</taxon>
        <taxon>Sordariomycetidae</taxon>
        <taxon>Sordariales</taxon>
        <taxon>Schizotheciaceae</taxon>
        <taxon>Schizothecium</taxon>
    </lineage>
</organism>
<proteinExistence type="predicted"/>
<dbReference type="EMBL" id="JAUKUD010000001">
    <property type="protein sequence ID" value="KAK0753767.1"/>
    <property type="molecule type" value="Genomic_DNA"/>
</dbReference>
<protein>
    <recommendedName>
        <fullName evidence="4">C2H2-type domain-containing protein</fullName>
    </recommendedName>
</protein>
<feature type="region of interest" description="Disordered" evidence="1">
    <location>
        <begin position="56"/>
        <end position="80"/>
    </location>
</feature>
<evidence type="ECO:0008006" key="4">
    <source>
        <dbReference type="Google" id="ProtNLM"/>
    </source>
</evidence>
<dbReference type="Proteomes" id="UP001172155">
    <property type="component" value="Unassembled WGS sequence"/>
</dbReference>
<feature type="region of interest" description="Disordered" evidence="1">
    <location>
        <begin position="92"/>
        <end position="121"/>
    </location>
</feature>
<dbReference type="AlphaFoldDB" id="A0AA40KCI8"/>
<accession>A0AA40KCI8</accession>
<sequence>MITNPTVMITMTTPAISSGSPVHSTSITRKKYRKERTCVGPGFDKIHRVKEHLVRKHSEPPNMCPRCHKPNETPPDLLRRHQTKHLSCEVVPEADRPDRMTAAQKTKMWSRKKRNETEEDQSARMYQILFGCGDNDVPSPSPVSVR</sequence>
<dbReference type="PANTHER" id="PTHR38166:SF1">
    <property type="entry name" value="C2H2-TYPE DOMAIN-CONTAINING PROTEIN"/>
    <property type="match status" value="1"/>
</dbReference>
<evidence type="ECO:0000256" key="1">
    <source>
        <dbReference type="SAM" id="MobiDB-lite"/>
    </source>
</evidence>
<reference evidence="2" key="1">
    <citation type="submission" date="2023-06" db="EMBL/GenBank/DDBJ databases">
        <title>Genome-scale phylogeny and comparative genomics of the fungal order Sordariales.</title>
        <authorList>
            <consortium name="Lawrence Berkeley National Laboratory"/>
            <person name="Hensen N."/>
            <person name="Bonometti L."/>
            <person name="Westerberg I."/>
            <person name="Brannstrom I.O."/>
            <person name="Guillou S."/>
            <person name="Cros-Aarteil S."/>
            <person name="Calhoun S."/>
            <person name="Haridas S."/>
            <person name="Kuo A."/>
            <person name="Mondo S."/>
            <person name="Pangilinan J."/>
            <person name="Riley R."/>
            <person name="LaButti K."/>
            <person name="Andreopoulos B."/>
            <person name="Lipzen A."/>
            <person name="Chen C."/>
            <person name="Yanf M."/>
            <person name="Daum C."/>
            <person name="Ng V."/>
            <person name="Clum A."/>
            <person name="Steindorff A."/>
            <person name="Ohm R."/>
            <person name="Martin F."/>
            <person name="Silar P."/>
            <person name="Natvig D."/>
            <person name="Lalanne C."/>
            <person name="Gautier V."/>
            <person name="Ament-velasquez S.L."/>
            <person name="Kruys A."/>
            <person name="Hutchinson M.I."/>
            <person name="Powell A.J."/>
            <person name="Barry K."/>
            <person name="Miller A.N."/>
            <person name="Grigoriev I.V."/>
            <person name="Debuchy R."/>
            <person name="Gladieux P."/>
            <person name="Thoren M.H."/>
            <person name="Johannesson H."/>
        </authorList>
    </citation>
    <scope>NUCLEOTIDE SEQUENCE</scope>
    <source>
        <strain evidence="2">SMH3187-1</strain>
    </source>
</reference>
<evidence type="ECO:0000313" key="2">
    <source>
        <dbReference type="EMBL" id="KAK0753767.1"/>
    </source>
</evidence>
<comment type="caution">
    <text evidence="2">The sequence shown here is derived from an EMBL/GenBank/DDBJ whole genome shotgun (WGS) entry which is preliminary data.</text>
</comment>